<dbReference type="AlphaFoldDB" id="A0A1H1XJD8"/>
<feature type="transmembrane region" description="Helical" evidence="2">
    <location>
        <begin position="49"/>
        <end position="67"/>
    </location>
</feature>
<name>A0A1H1XJD8_9ACTN</name>
<feature type="transmembrane region" description="Helical" evidence="2">
    <location>
        <begin position="79"/>
        <end position="99"/>
    </location>
</feature>
<evidence type="ECO:0000313" key="4">
    <source>
        <dbReference type="Proteomes" id="UP000199103"/>
    </source>
</evidence>
<dbReference type="Proteomes" id="UP000199103">
    <property type="component" value="Chromosome I"/>
</dbReference>
<gene>
    <name evidence="3" type="ORF">SAMN04489812_4112</name>
</gene>
<keyword evidence="2" id="KW-0472">Membrane</keyword>
<sequence>MNNNANTTPGAGNNGPRDQGSGKNVPDLTGQEAAEDAVRSTRRFDLRRILGALFGVYGIIVLLVGIVNHSTDGDKTGGIQINIWTGIAMLIAGLLFLLWDRLAPVPAEDIVSSLEQQQEELKHQDE</sequence>
<feature type="compositionally biased region" description="Low complexity" evidence="1">
    <location>
        <begin position="1"/>
        <end position="16"/>
    </location>
</feature>
<dbReference type="EMBL" id="LT629772">
    <property type="protein sequence ID" value="SDT09415.1"/>
    <property type="molecule type" value="Genomic_DNA"/>
</dbReference>
<keyword evidence="2" id="KW-0812">Transmembrane</keyword>
<dbReference type="RefSeq" id="WP_197679797.1">
    <property type="nucleotide sequence ID" value="NZ_LT629772.1"/>
</dbReference>
<keyword evidence="2" id="KW-1133">Transmembrane helix</keyword>
<keyword evidence="4" id="KW-1185">Reference proteome</keyword>
<accession>A0A1H1XJD8</accession>
<reference evidence="3 4" key="1">
    <citation type="submission" date="2016-10" db="EMBL/GenBank/DDBJ databases">
        <authorList>
            <person name="de Groot N.N."/>
        </authorList>
    </citation>
    <scope>NUCLEOTIDE SEQUENCE [LARGE SCALE GENOMIC DNA]</scope>
    <source>
        <strain evidence="3 4">DSM 21800</strain>
    </source>
</reference>
<organism evidence="3 4">
    <name type="scientific">Microlunatus soli</name>
    <dbReference type="NCBI Taxonomy" id="630515"/>
    <lineage>
        <taxon>Bacteria</taxon>
        <taxon>Bacillati</taxon>
        <taxon>Actinomycetota</taxon>
        <taxon>Actinomycetes</taxon>
        <taxon>Propionibacteriales</taxon>
        <taxon>Propionibacteriaceae</taxon>
        <taxon>Microlunatus</taxon>
    </lineage>
</organism>
<evidence type="ECO:0000256" key="2">
    <source>
        <dbReference type="SAM" id="Phobius"/>
    </source>
</evidence>
<dbReference type="STRING" id="630515.SAMN04489812_4112"/>
<protein>
    <submittedName>
        <fullName evidence="3">Uncharacterized protein</fullName>
    </submittedName>
</protein>
<evidence type="ECO:0000313" key="3">
    <source>
        <dbReference type="EMBL" id="SDT09415.1"/>
    </source>
</evidence>
<proteinExistence type="predicted"/>
<feature type="region of interest" description="Disordered" evidence="1">
    <location>
        <begin position="1"/>
        <end position="36"/>
    </location>
</feature>
<evidence type="ECO:0000256" key="1">
    <source>
        <dbReference type="SAM" id="MobiDB-lite"/>
    </source>
</evidence>